<dbReference type="RefSeq" id="XP_028131674.1">
    <property type="nucleotide sequence ID" value="XM_028275873.1"/>
</dbReference>
<proteinExistence type="predicted"/>
<dbReference type="KEGG" id="dvv:114327297"/>
<gene>
    <name evidence="1" type="primary">LOC114327297</name>
</gene>
<dbReference type="AlphaFoldDB" id="A0A6P7F7B1"/>
<dbReference type="InParanoid" id="A0A6P7F7B1"/>
<reference evidence="1" key="1">
    <citation type="submission" date="2025-08" db="UniProtKB">
        <authorList>
            <consortium name="RefSeq"/>
        </authorList>
    </citation>
    <scope>IDENTIFICATION</scope>
    <source>
        <tissue evidence="1">Whole insect</tissue>
    </source>
</reference>
<name>A0A6P7F7B1_DIAVI</name>
<protein>
    <submittedName>
        <fullName evidence="1">Uncharacterized protein LOC114327297</fullName>
    </submittedName>
</protein>
<evidence type="ECO:0000313" key="1">
    <source>
        <dbReference type="RefSeq" id="XP_028131674.1"/>
    </source>
</evidence>
<organism evidence="1">
    <name type="scientific">Diabrotica virgifera virgifera</name>
    <name type="common">western corn rootworm</name>
    <dbReference type="NCBI Taxonomy" id="50390"/>
    <lineage>
        <taxon>Eukaryota</taxon>
        <taxon>Metazoa</taxon>
        <taxon>Ecdysozoa</taxon>
        <taxon>Arthropoda</taxon>
        <taxon>Hexapoda</taxon>
        <taxon>Insecta</taxon>
        <taxon>Pterygota</taxon>
        <taxon>Neoptera</taxon>
        <taxon>Endopterygota</taxon>
        <taxon>Coleoptera</taxon>
        <taxon>Polyphaga</taxon>
        <taxon>Cucujiformia</taxon>
        <taxon>Chrysomeloidea</taxon>
        <taxon>Chrysomelidae</taxon>
        <taxon>Galerucinae</taxon>
        <taxon>Diabroticina</taxon>
        <taxon>Diabroticites</taxon>
        <taxon>Diabrotica</taxon>
    </lineage>
</organism>
<accession>A0A6P7F7B1</accession>
<sequence>MFTQLFQSCFSSAEMKVAGVRETCLLSRKRALYNPDEQLKVPITKKRSCHLFSDPPVVPLAISLPEVRKRVKRAPSEESVMYVGSETLSSSERRQREMRRLILKIQKNKAASQTVTAKVYAPSDPEEEVTPDVEAKKPMTKEQVWEKKLKSVIELSLNTLVASLLNIPNKVEACHIAFCDDFKEGIVMVLERQRDRLQQSLEENNKESHILRKAVEDIFDYVDKMLEALDQDECRLMKDLNNTNTLLENAVRSDSRGLKNKNTADGDLQCGD</sequence>